<dbReference type="Gene3D" id="3.90.550.10">
    <property type="entry name" value="Spore Coat Polysaccharide Biosynthesis Protein SpsA, Chain A"/>
    <property type="match status" value="1"/>
</dbReference>
<dbReference type="KEGG" id="crq:GCK72_001603"/>
<dbReference type="EMBL" id="WUAV01000001">
    <property type="protein sequence ID" value="KAF1769786.1"/>
    <property type="molecule type" value="Genomic_DNA"/>
</dbReference>
<evidence type="ECO:0000256" key="11">
    <source>
        <dbReference type="PIRSR" id="PIRSR605027-1"/>
    </source>
</evidence>
<keyword evidence="6 14" id="KW-0735">Signal-anchor</keyword>
<feature type="active site" description="Proton donor/acceptor" evidence="11">
    <location>
        <position position="257"/>
    </location>
</feature>
<dbReference type="AlphaFoldDB" id="A0A6A5HSS4"/>
<dbReference type="PANTHER" id="PTHR10896:SF30">
    <property type="entry name" value="GALACTOSYLGALACTOSYLXYLOSYLPROTEIN 3-BETA-GLUCURONOSYLTRANSFERASE"/>
    <property type="match status" value="1"/>
</dbReference>
<dbReference type="GO" id="GO:0005975">
    <property type="term" value="P:carbohydrate metabolic process"/>
    <property type="evidence" value="ECO:0007669"/>
    <property type="project" value="TreeGrafter"/>
</dbReference>
<evidence type="ECO:0000256" key="9">
    <source>
        <dbReference type="ARBA" id="ARBA00023180"/>
    </source>
</evidence>
<evidence type="ECO:0000256" key="13">
    <source>
        <dbReference type="PIRSR" id="PIRSR605027-4"/>
    </source>
</evidence>
<dbReference type="GO" id="GO:0015018">
    <property type="term" value="F:galactosylgalactosylxylosylprotein 3-beta-glucuronosyltransferase activity"/>
    <property type="evidence" value="ECO:0007669"/>
    <property type="project" value="UniProtKB-UniRule"/>
</dbReference>
<name>A0A6A5HSS4_CAERE</name>
<feature type="site" description="Interaction with galactose moiety of substrate glycoprotein" evidence="13">
    <location>
        <position position="202"/>
    </location>
</feature>
<comment type="cofactor">
    <cofactor evidence="12 14">
        <name>Mn(2+)</name>
        <dbReference type="ChEBI" id="CHEBI:29035"/>
    </cofactor>
</comment>
<evidence type="ECO:0000313" key="16">
    <source>
        <dbReference type="EMBL" id="KAF1769786.1"/>
    </source>
</evidence>
<comment type="similarity">
    <text evidence="2 14">Belongs to the glycosyltransferase 43 family.</text>
</comment>
<evidence type="ECO:0000256" key="8">
    <source>
        <dbReference type="ARBA" id="ARBA00023136"/>
    </source>
</evidence>
<dbReference type="SUPFAM" id="SSF53448">
    <property type="entry name" value="Nucleotide-diphospho-sugar transferases"/>
    <property type="match status" value="1"/>
</dbReference>
<evidence type="ECO:0000256" key="4">
    <source>
        <dbReference type="ARBA" id="ARBA00022679"/>
    </source>
</evidence>
<evidence type="ECO:0000256" key="10">
    <source>
        <dbReference type="ARBA" id="ARBA00047979"/>
    </source>
</evidence>
<evidence type="ECO:0000256" key="12">
    <source>
        <dbReference type="PIRSR" id="PIRSR605027-3"/>
    </source>
</evidence>
<keyword evidence="8" id="KW-0472">Membrane</keyword>
<keyword evidence="12 14" id="KW-0464">Manganese</keyword>
<dbReference type="UniPathway" id="UPA00378"/>
<dbReference type="FunFam" id="3.90.550.10:FF:000147">
    <property type="entry name" value="Galactosylgalactosylxylosylprotein 3-beta-glucuronosyltransferase"/>
    <property type="match status" value="1"/>
</dbReference>
<proteinExistence type="inferred from homology"/>
<dbReference type="RefSeq" id="XP_003115041.2">
    <property type="nucleotide sequence ID" value="XM_003114993.2"/>
</dbReference>
<comment type="caution">
    <text evidence="16">The sequence shown here is derived from an EMBL/GenBank/DDBJ whole genome shotgun (WGS) entry which is preliminary data.</text>
</comment>
<keyword evidence="4 14" id="KW-0808">Transferase</keyword>
<evidence type="ECO:0000256" key="7">
    <source>
        <dbReference type="ARBA" id="ARBA00022989"/>
    </source>
</evidence>
<keyword evidence="7" id="KW-1133">Transmembrane helix</keyword>
<accession>A0A6A5HSS4</accession>
<dbReference type="InterPro" id="IPR005027">
    <property type="entry name" value="Glyco_trans_43"/>
</dbReference>
<dbReference type="EC" id="2.4.1.135" evidence="3 14"/>
<keyword evidence="14" id="KW-0333">Golgi apparatus</keyword>
<dbReference type="InterPro" id="IPR029044">
    <property type="entry name" value="Nucleotide-diphossugar_trans"/>
</dbReference>
<keyword evidence="9" id="KW-0325">Glycoprotein</keyword>
<evidence type="ECO:0000256" key="2">
    <source>
        <dbReference type="ARBA" id="ARBA00007706"/>
    </source>
</evidence>
<evidence type="ECO:0000313" key="17">
    <source>
        <dbReference type="Proteomes" id="UP000483820"/>
    </source>
</evidence>
<gene>
    <name evidence="16" type="ORF">GCK72_001603</name>
</gene>
<feature type="signal peptide" evidence="15">
    <location>
        <begin position="1"/>
        <end position="16"/>
    </location>
</feature>
<evidence type="ECO:0000256" key="14">
    <source>
        <dbReference type="RuleBase" id="RU363127"/>
    </source>
</evidence>
<dbReference type="PANTHER" id="PTHR10896">
    <property type="entry name" value="GALACTOSYLGALACTOSYLXYLOSYLPROTEIN 3-BETA-GLUCURONOSYLTRANSFERASE BETA-1,3-GLUCURONYLTRANSFERASE"/>
    <property type="match status" value="1"/>
</dbReference>
<evidence type="ECO:0000256" key="6">
    <source>
        <dbReference type="ARBA" id="ARBA00022968"/>
    </source>
</evidence>
<evidence type="ECO:0000256" key="15">
    <source>
        <dbReference type="SAM" id="SignalP"/>
    </source>
</evidence>
<dbReference type="CTD" id="9815666"/>
<keyword evidence="15" id="KW-0732">Signal</keyword>
<dbReference type="GeneID" id="9815666"/>
<dbReference type="Proteomes" id="UP000483820">
    <property type="component" value="Chromosome I"/>
</dbReference>
<dbReference type="CDD" id="cd00218">
    <property type="entry name" value="GlcAT-I"/>
    <property type="match status" value="1"/>
</dbReference>
<dbReference type="GO" id="GO:0000139">
    <property type="term" value="C:Golgi membrane"/>
    <property type="evidence" value="ECO:0007669"/>
    <property type="project" value="UniProtKB-SubCell"/>
</dbReference>
<keyword evidence="5" id="KW-0812">Transmembrane</keyword>
<comment type="subcellular location">
    <subcellularLocation>
        <location evidence="14">Golgi apparatus membrane</location>
        <topology evidence="14">Single-pass type II membrane protein</topology>
    </subcellularLocation>
    <subcellularLocation>
        <location evidence="1">Membrane</location>
        <topology evidence="1">Single-pass type II membrane protein</topology>
    </subcellularLocation>
</comment>
<evidence type="ECO:0000256" key="1">
    <source>
        <dbReference type="ARBA" id="ARBA00004606"/>
    </source>
</evidence>
<protein>
    <recommendedName>
        <fullName evidence="3 14">Galactosylgalactosylxylosylprotein 3-beta-glucuronosyltransferase</fullName>
        <ecNumber evidence="3 14">2.4.1.135</ecNumber>
    </recommendedName>
</protein>
<sequence>MLVLCSLLILIARTIPWILNPSVILTKERVQKEVPTVKPIGLIVSESNEKDEQESRITTEGSSTLKTIIVVTPTYKRLTRVADFTRLANTLSHLSNLYWIVIEDGPETVPVVQKMLERTNLNFTYMAHPSPPNYPNRGWYQRTMALKYIRENYTNFMRSQNGVVYFGDDDNSYDLRLFEEYIRKVNKIGMWGVGHVAGSLVESPRVSNQKVVGFDAEWSPDRYFAIDMAGFALGLQLILESCAVFRSSCPSGTGALESCLLTDLGLNREDVEPFGFEKENDREVLVWHTKTLIPDIYEFRPSAWNWLFPKPPKTNGYFVEY</sequence>
<keyword evidence="12 14" id="KW-0479">Metal-binding</keyword>
<dbReference type="GO" id="GO:0046872">
    <property type="term" value="F:metal ion binding"/>
    <property type="evidence" value="ECO:0007669"/>
    <property type="project" value="UniProtKB-KW"/>
</dbReference>
<comment type="catalytic activity">
    <reaction evidence="10 14">
        <text>3-O-(beta-D-galactosyl-(1-&gt;3)-beta-D-galactosyl-(1-&gt;4)-beta-D-xylosyl)-L-seryl-[protein] + UDP-alpha-D-glucuronate = 3-O-(beta-D-GlcA-(1-&gt;3)-beta-D-Gal-(1-&gt;3)-beta-D-Gal-(1-&gt;4)-beta-D-Xyl)-L-seryl-[protein] + UDP + H(+)</text>
        <dbReference type="Rhea" id="RHEA:24168"/>
        <dbReference type="Rhea" id="RHEA-COMP:12571"/>
        <dbReference type="Rhea" id="RHEA-COMP:12573"/>
        <dbReference type="ChEBI" id="CHEBI:15378"/>
        <dbReference type="ChEBI" id="CHEBI:58052"/>
        <dbReference type="ChEBI" id="CHEBI:58223"/>
        <dbReference type="ChEBI" id="CHEBI:132090"/>
        <dbReference type="ChEBI" id="CHEBI:132093"/>
        <dbReference type="EC" id="2.4.1.135"/>
    </reaction>
</comment>
<feature type="binding site" evidence="12">
    <location>
        <position position="170"/>
    </location>
    <ligand>
        <name>Mn(2+)</name>
        <dbReference type="ChEBI" id="CHEBI:29035"/>
    </ligand>
</feature>
<comment type="pathway">
    <text evidence="14">Protein modification; protein glycosylation.</text>
</comment>
<reference evidence="16 17" key="1">
    <citation type="submission" date="2019-12" db="EMBL/GenBank/DDBJ databases">
        <title>Chromosome-level assembly of the Caenorhabditis remanei genome.</title>
        <authorList>
            <person name="Teterina A.A."/>
            <person name="Willis J.H."/>
            <person name="Phillips P.C."/>
        </authorList>
    </citation>
    <scope>NUCLEOTIDE SEQUENCE [LARGE SCALE GENOMIC DNA]</scope>
    <source>
        <strain evidence="16 17">PX506</strain>
        <tissue evidence="16">Whole organism</tissue>
    </source>
</reference>
<feature type="chain" id="PRO_5025509995" description="Galactosylgalactosylxylosylprotein 3-beta-glucuronosyltransferase" evidence="15">
    <location>
        <begin position="17"/>
        <end position="321"/>
    </location>
</feature>
<organism evidence="16 17">
    <name type="scientific">Caenorhabditis remanei</name>
    <name type="common">Caenorhabditis vulgaris</name>
    <dbReference type="NCBI Taxonomy" id="31234"/>
    <lineage>
        <taxon>Eukaryota</taxon>
        <taxon>Metazoa</taxon>
        <taxon>Ecdysozoa</taxon>
        <taxon>Nematoda</taxon>
        <taxon>Chromadorea</taxon>
        <taxon>Rhabditida</taxon>
        <taxon>Rhabditina</taxon>
        <taxon>Rhabditomorpha</taxon>
        <taxon>Rhabditoidea</taxon>
        <taxon>Rhabditidae</taxon>
        <taxon>Peloderinae</taxon>
        <taxon>Caenorhabditis</taxon>
    </lineage>
</organism>
<evidence type="ECO:0000256" key="5">
    <source>
        <dbReference type="ARBA" id="ARBA00022692"/>
    </source>
</evidence>
<dbReference type="GO" id="GO:0050650">
    <property type="term" value="P:chondroitin sulfate proteoglycan biosynthetic process"/>
    <property type="evidence" value="ECO:0007669"/>
    <property type="project" value="TreeGrafter"/>
</dbReference>
<evidence type="ECO:0000256" key="3">
    <source>
        <dbReference type="ARBA" id="ARBA00012641"/>
    </source>
</evidence>
<dbReference type="Pfam" id="PF03360">
    <property type="entry name" value="Glyco_transf_43"/>
    <property type="match status" value="1"/>
</dbReference>